<dbReference type="OrthoDB" id="408493at2759"/>
<reference evidence="2" key="2">
    <citation type="journal article" date="2007" name="Science">
        <title>Draft genome sequence of the sexually transmitted pathogen Trichomonas vaginalis.</title>
        <authorList>
            <person name="Carlton J.M."/>
            <person name="Hirt R.P."/>
            <person name="Silva J.C."/>
            <person name="Delcher A.L."/>
            <person name="Schatz M."/>
            <person name="Zhao Q."/>
            <person name="Wortman J.R."/>
            <person name="Bidwell S.L."/>
            <person name="Alsmark U.C.M."/>
            <person name="Besteiro S."/>
            <person name="Sicheritz-Ponten T."/>
            <person name="Noel C.J."/>
            <person name="Dacks J.B."/>
            <person name="Foster P.G."/>
            <person name="Simillion C."/>
            <person name="Van de Peer Y."/>
            <person name="Miranda-Saavedra D."/>
            <person name="Barton G.J."/>
            <person name="Westrop G.D."/>
            <person name="Mueller S."/>
            <person name="Dessi D."/>
            <person name="Fiori P.L."/>
            <person name="Ren Q."/>
            <person name="Paulsen I."/>
            <person name="Zhang H."/>
            <person name="Bastida-Corcuera F.D."/>
            <person name="Simoes-Barbosa A."/>
            <person name="Brown M.T."/>
            <person name="Hayes R.D."/>
            <person name="Mukherjee M."/>
            <person name="Okumura C.Y."/>
            <person name="Schneider R."/>
            <person name="Smith A.J."/>
            <person name="Vanacova S."/>
            <person name="Villalvazo M."/>
            <person name="Haas B.J."/>
            <person name="Pertea M."/>
            <person name="Feldblyum T.V."/>
            <person name="Utterback T.R."/>
            <person name="Shu C.L."/>
            <person name="Osoegawa K."/>
            <person name="de Jong P.J."/>
            <person name="Hrdy I."/>
            <person name="Horvathova L."/>
            <person name="Zubacova Z."/>
            <person name="Dolezal P."/>
            <person name="Malik S.B."/>
            <person name="Logsdon J.M. Jr."/>
            <person name="Henze K."/>
            <person name="Gupta A."/>
            <person name="Wang C.C."/>
            <person name="Dunne R.L."/>
            <person name="Upcroft J.A."/>
            <person name="Upcroft P."/>
            <person name="White O."/>
            <person name="Salzberg S.L."/>
            <person name="Tang P."/>
            <person name="Chiu C.-H."/>
            <person name="Lee Y.-S."/>
            <person name="Embley T.M."/>
            <person name="Coombs G.H."/>
            <person name="Mottram J.C."/>
            <person name="Tachezy J."/>
            <person name="Fraser-Liggett C.M."/>
            <person name="Johnson P.J."/>
        </authorList>
    </citation>
    <scope>NUCLEOTIDE SEQUENCE [LARGE SCALE GENOMIC DNA]</scope>
    <source>
        <strain evidence="2">G3</strain>
    </source>
</reference>
<feature type="transmembrane region" description="Helical" evidence="1">
    <location>
        <begin position="91"/>
        <end position="113"/>
    </location>
</feature>
<dbReference type="PANTHER" id="PTHR13146">
    <property type="match status" value="1"/>
</dbReference>
<keyword evidence="3" id="KW-1185">Reference proteome</keyword>
<protein>
    <recommendedName>
        <fullName evidence="4">EamA domain-containing protein</fullName>
    </recommendedName>
</protein>
<feature type="transmembrane region" description="Helical" evidence="1">
    <location>
        <begin position="52"/>
        <end position="71"/>
    </location>
</feature>
<keyword evidence="1" id="KW-0812">Transmembrane</keyword>
<dbReference type="InParanoid" id="A2F5T2"/>
<sequence>MRNAVPHRKIFKILHLIFLFAAGSIYPVLNNFLLKYAFTYKYGLELTFQNPWFINTAISFGLTLLLIVSVIKRCTCPASKNDQSPRGIHLFRIVGMPSVLFLVSSSLQSYALMYMVTTVWQLFHGFTILFTTLFAVTYRHQRLFLVDWLGLFITVAGICLAGVATMIRGIADNNTSIYQLFISFLLVIVSHGFRSFQTIKEEELTHDKLAEPIEVAAYEGVWTFFFNLCICTPVINAVPRSYGVGIYENSKLCIERLKYSSQLCLFLFGLVLTASIYFYCGIVITSYSSAIHRNMYEMVRPFFVWAFSVMTYYLAKNHTAGEKVDKYSIVELSGFFLAVLGTLIYNRFIKLPCFIYNELVDYGNGGAGGSDDSVTRDLIP</sequence>
<feature type="transmembrane region" description="Helical" evidence="1">
    <location>
        <begin position="263"/>
        <end position="286"/>
    </location>
</feature>
<feature type="transmembrane region" description="Helical" evidence="1">
    <location>
        <begin position="12"/>
        <end position="32"/>
    </location>
</feature>
<dbReference type="EMBL" id="DS113627">
    <property type="protein sequence ID" value="EAX99717.1"/>
    <property type="molecule type" value="Genomic_DNA"/>
</dbReference>
<evidence type="ECO:0000313" key="2">
    <source>
        <dbReference type="EMBL" id="EAX99717.1"/>
    </source>
</evidence>
<feature type="transmembrane region" description="Helical" evidence="1">
    <location>
        <begin position="327"/>
        <end position="345"/>
    </location>
</feature>
<dbReference type="GO" id="GO:0016020">
    <property type="term" value="C:membrane"/>
    <property type="evidence" value="ECO:0000318"/>
    <property type="project" value="GO_Central"/>
</dbReference>
<feature type="transmembrane region" description="Helical" evidence="1">
    <location>
        <begin position="119"/>
        <end position="136"/>
    </location>
</feature>
<keyword evidence="1" id="KW-0472">Membrane</keyword>
<name>A2F5T2_TRIV3</name>
<evidence type="ECO:0000313" key="3">
    <source>
        <dbReference type="Proteomes" id="UP000001542"/>
    </source>
</evidence>
<feature type="transmembrane region" description="Helical" evidence="1">
    <location>
        <begin position="177"/>
        <end position="196"/>
    </location>
</feature>
<feature type="transmembrane region" description="Helical" evidence="1">
    <location>
        <begin position="148"/>
        <end position="171"/>
    </location>
</feature>
<dbReference type="InterPro" id="IPR037185">
    <property type="entry name" value="EmrE-like"/>
</dbReference>
<evidence type="ECO:0000256" key="1">
    <source>
        <dbReference type="SAM" id="Phobius"/>
    </source>
</evidence>
<evidence type="ECO:0008006" key="4">
    <source>
        <dbReference type="Google" id="ProtNLM"/>
    </source>
</evidence>
<dbReference type="STRING" id="5722.A2F5T2"/>
<dbReference type="RefSeq" id="XP_001312647.1">
    <property type="nucleotide sequence ID" value="XM_001312646.1"/>
</dbReference>
<accession>A2F5T2</accession>
<dbReference type="Proteomes" id="UP000001542">
    <property type="component" value="Unassembled WGS sequence"/>
</dbReference>
<feature type="transmembrane region" description="Helical" evidence="1">
    <location>
        <begin position="298"/>
        <end position="315"/>
    </location>
</feature>
<dbReference type="VEuPathDB" id="TrichDB:TVAG_472190"/>
<dbReference type="AlphaFoldDB" id="A2F5T2"/>
<reference evidence="2" key="1">
    <citation type="submission" date="2006-10" db="EMBL/GenBank/DDBJ databases">
        <authorList>
            <person name="Amadeo P."/>
            <person name="Zhao Q."/>
            <person name="Wortman J."/>
            <person name="Fraser-Liggett C."/>
            <person name="Carlton J."/>
        </authorList>
    </citation>
    <scope>NUCLEOTIDE SEQUENCE</scope>
    <source>
        <strain evidence="2">G3</strain>
    </source>
</reference>
<dbReference type="VEuPathDB" id="TrichDB:TVAGG3_0871960"/>
<dbReference type="SUPFAM" id="SSF103481">
    <property type="entry name" value="Multidrug resistance efflux transporter EmrE"/>
    <property type="match status" value="1"/>
</dbReference>
<organism evidence="2 3">
    <name type="scientific">Trichomonas vaginalis (strain ATCC PRA-98 / G3)</name>
    <dbReference type="NCBI Taxonomy" id="412133"/>
    <lineage>
        <taxon>Eukaryota</taxon>
        <taxon>Metamonada</taxon>
        <taxon>Parabasalia</taxon>
        <taxon>Trichomonadida</taxon>
        <taxon>Trichomonadidae</taxon>
        <taxon>Trichomonas</taxon>
    </lineage>
</organism>
<dbReference type="eggNOG" id="KOG3912">
    <property type="taxonomic scope" value="Eukaryota"/>
</dbReference>
<dbReference type="OMA" id="CPASKND"/>
<gene>
    <name evidence="2" type="ORF">TVAG_472190</name>
</gene>
<dbReference type="PANTHER" id="PTHR13146:SF7">
    <property type="entry name" value="INTEGRAL MEMBRANE PROTEIN DUF6 DOMAIN CONTAINING PROTEIN"/>
    <property type="match status" value="1"/>
</dbReference>
<proteinExistence type="predicted"/>
<keyword evidence="1" id="KW-1133">Transmembrane helix</keyword>
<dbReference type="KEGG" id="tva:4757529"/>